<accession>A0ABQ8YMA3</accession>
<comment type="caution">
    <text evidence="1">The sequence shown here is derived from an EMBL/GenBank/DDBJ whole genome shotgun (WGS) entry which is preliminary data.</text>
</comment>
<keyword evidence="2" id="KW-1185">Reference proteome</keyword>
<name>A0ABQ8YMA3_9EUKA</name>
<dbReference type="EMBL" id="JAOAOG010000143">
    <property type="protein sequence ID" value="KAJ6245700.1"/>
    <property type="molecule type" value="Genomic_DNA"/>
</dbReference>
<dbReference type="Proteomes" id="UP001150062">
    <property type="component" value="Unassembled WGS sequence"/>
</dbReference>
<evidence type="ECO:0000313" key="2">
    <source>
        <dbReference type="Proteomes" id="UP001150062"/>
    </source>
</evidence>
<reference evidence="1" key="1">
    <citation type="submission" date="2022-08" db="EMBL/GenBank/DDBJ databases">
        <title>Novel sulfate-reducing endosymbionts in the free-living metamonad Anaeramoeba.</title>
        <authorList>
            <person name="Jerlstrom-Hultqvist J."/>
            <person name="Cepicka I."/>
            <person name="Gallot-Lavallee L."/>
            <person name="Salas-Leiva D."/>
            <person name="Curtis B.A."/>
            <person name="Zahonova K."/>
            <person name="Pipaliya S."/>
            <person name="Dacks J."/>
            <person name="Roger A.J."/>
        </authorList>
    </citation>
    <scope>NUCLEOTIDE SEQUENCE</scope>
    <source>
        <strain evidence="1">Schooner1</strain>
    </source>
</reference>
<proteinExistence type="predicted"/>
<dbReference type="InterPro" id="IPR023614">
    <property type="entry name" value="Porin_dom_sf"/>
</dbReference>
<protein>
    <submittedName>
        <fullName evidence="1">Uncharacterized protein</fullName>
    </submittedName>
</protein>
<gene>
    <name evidence="1" type="ORF">M0813_20120</name>
</gene>
<dbReference type="Gene3D" id="2.40.160.10">
    <property type="entry name" value="Porin"/>
    <property type="match status" value="1"/>
</dbReference>
<evidence type="ECO:0000313" key="1">
    <source>
        <dbReference type="EMBL" id="KAJ6245700.1"/>
    </source>
</evidence>
<organism evidence="1 2">
    <name type="scientific">Anaeramoeba flamelloides</name>
    <dbReference type="NCBI Taxonomy" id="1746091"/>
    <lineage>
        <taxon>Eukaryota</taxon>
        <taxon>Metamonada</taxon>
        <taxon>Anaeramoebidae</taxon>
        <taxon>Anaeramoeba</taxon>
    </lineage>
</organism>
<sequence>MNKLLNSPLIQSEVPLQVKHIFPTSDLKQQINLNTKLYETTISSRLDLKSGKSGVLPFHSSVEISQFIDNFKMNLSYSSSHLFKIVVESPNIVQNKINHQFSGCVTTSPSCYFQLLSHSPLYTFRLRQNLYNPFLASEISYRLRDCSFSLSFQGSTKNYLFRDLAAGVAYNKNGLFAAAKTDLEFKNVEINASIEALKRFSFGLKSKINTINKKYAFTAGTKIKIPEYKSSVNASIDLNQNIIIGIQSKLLPMISISTTAVLDLLHLENFSLSSVGFSIDIGQK</sequence>